<proteinExistence type="predicted"/>
<evidence type="ECO:0000256" key="1">
    <source>
        <dbReference type="SAM" id="SignalP"/>
    </source>
</evidence>
<dbReference type="GeneID" id="77848676"/>
<dbReference type="Gene3D" id="2.40.160.20">
    <property type="match status" value="1"/>
</dbReference>
<dbReference type="RefSeq" id="WP_008861865.1">
    <property type="nucleotide sequence ID" value="NZ_CAXSYG010000005.1"/>
</dbReference>
<evidence type="ECO:0000313" key="4">
    <source>
        <dbReference type="Proteomes" id="UP000006044"/>
    </source>
</evidence>
<accession>K0X0C6</accession>
<organism evidence="3 4">
    <name type="scientific">Barnesiella intestinihominis YIT 11860</name>
    <dbReference type="NCBI Taxonomy" id="742726"/>
    <lineage>
        <taxon>Bacteria</taxon>
        <taxon>Pseudomonadati</taxon>
        <taxon>Bacteroidota</taxon>
        <taxon>Bacteroidia</taxon>
        <taxon>Bacteroidales</taxon>
        <taxon>Barnesiellaceae</taxon>
        <taxon>Barnesiella</taxon>
    </lineage>
</organism>
<dbReference type="Proteomes" id="UP000006044">
    <property type="component" value="Unassembled WGS sequence"/>
</dbReference>
<dbReference type="Pfam" id="PF13568">
    <property type="entry name" value="OMP_b-brl_2"/>
    <property type="match status" value="1"/>
</dbReference>
<feature type="chain" id="PRO_5003840852" description="Outer membrane protein beta-barrel domain-containing protein" evidence="1">
    <location>
        <begin position="20"/>
        <end position="204"/>
    </location>
</feature>
<dbReference type="AlphaFoldDB" id="K0X0C6"/>
<evidence type="ECO:0000313" key="3">
    <source>
        <dbReference type="EMBL" id="EJZ64917.1"/>
    </source>
</evidence>
<keyword evidence="1" id="KW-0732">Signal</keyword>
<dbReference type="OrthoDB" id="947434at2"/>
<dbReference type="eggNOG" id="COG3637">
    <property type="taxonomic scope" value="Bacteria"/>
</dbReference>
<evidence type="ECO:0000259" key="2">
    <source>
        <dbReference type="Pfam" id="PF13568"/>
    </source>
</evidence>
<keyword evidence="4" id="KW-1185">Reference proteome</keyword>
<name>K0X0C6_9BACT</name>
<comment type="caution">
    <text evidence="3">The sequence shown here is derived from an EMBL/GenBank/DDBJ whole genome shotgun (WGS) entry which is preliminary data.</text>
</comment>
<dbReference type="STRING" id="742726.HMPREF9448_01403"/>
<dbReference type="HOGENOM" id="CLU_082049_4_2_10"/>
<protein>
    <recommendedName>
        <fullName evidence="2">Outer membrane protein beta-barrel domain-containing protein</fullName>
    </recommendedName>
</protein>
<sequence length="204" mass="23047">MKKYFLIICIAFIPVSIQAQWSLGGKAGINWSTINYPWSKLGDHADYLSGFQGGIIATYQFNNYFDMQAELFYSARGYTDDEFYLTDESGAVISNTYTCRTHYLDIPVLVKFFPCNGLNVQFGPQLGIGLSLSDKWKGINNDDYSIYRDSAVDFSLAFGLGYEFNFGVFVDARYTLGLTKTIREVVKGFQGRNISLAVGYRVYL</sequence>
<reference evidence="3 4" key="1">
    <citation type="submission" date="2012-08" db="EMBL/GenBank/DDBJ databases">
        <title>The Genome Sequence of Barnesiella intestinihominis YIT 11860.</title>
        <authorList>
            <consortium name="The Broad Institute Genome Sequencing Platform"/>
            <person name="Earl A."/>
            <person name="Ward D."/>
            <person name="Feldgarden M."/>
            <person name="Gevers D."/>
            <person name="Morotomi M."/>
            <person name="Walker B."/>
            <person name="Young S.K."/>
            <person name="Zeng Q."/>
            <person name="Gargeya S."/>
            <person name="Fitzgerald M."/>
            <person name="Haas B."/>
            <person name="Abouelleil A."/>
            <person name="Alvarado L."/>
            <person name="Arachchi H.M."/>
            <person name="Berlin A.M."/>
            <person name="Chapman S.B."/>
            <person name="Goldberg J."/>
            <person name="Griggs A."/>
            <person name="Gujja S."/>
            <person name="Hansen M."/>
            <person name="Howarth C."/>
            <person name="Imamovic A."/>
            <person name="Larimer J."/>
            <person name="McCowen C."/>
            <person name="Montmayeur A."/>
            <person name="Murphy C."/>
            <person name="Neiman D."/>
            <person name="Pearson M."/>
            <person name="Priest M."/>
            <person name="Roberts A."/>
            <person name="Saif S."/>
            <person name="Shea T."/>
            <person name="Sisk P."/>
            <person name="Sykes S."/>
            <person name="Wortman J."/>
            <person name="Nusbaum C."/>
            <person name="Birren B."/>
        </authorList>
    </citation>
    <scope>NUCLEOTIDE SEQUENCE [LARGE SCALE GENOMIC DNA]</scope>
    <source>
        <strain evidence="3 4">YIT 11860</strain>
    </source>
</reference>
<dbReference type="EMBL" id="ADLE01000008">
    <property type="protein sequence ID" value="EJZ64917.1"/>
    <property type="molecule type" value="Genomic_DNA"/>
</dbReference>
<feature type="domain" description="Outer membrane protein beta-barrel" evidence="2">
    <location>
        <begin position="19"/>
        <end position="182"/>
    </location>
</feature>
<dbReference type="SUPFAM" id="SSF56925">
    <property type="entry name" value="OMPA-like"/>
    <property type="match status" value="1"/>
</dbReference>
<gene>
    <name evidence="3" type="ORF">HMPREF9448_01403</name>
</gene>
<dbReference type="InterPro" id="IPR025665">
    <property type="entry name" value="Beta-barrel_OMP_2"/>
</dbReference>
<dbReference type="InterPro" id="IPR011250">
    <property type="entry name" value="OMP/PagP_B-barrel"/>
</dbReference>
<feature type="signal peptide" evidence="1">
    <location>
        <begin position="1"/>
        <end position="19"/>
    </location>
</feature>